<dbReference type="EMBL" id="DAAMGE010000008">
    <property type="protein sequence ID" value="HAC6541522.1"/>
    <property type="molecule type" value="Genomic_DNA"/>
</dbReference>
<evidence type="ECO:0000313" key="2">
    <source>
        <dbReference type="EMBL" id="HAC6541522.1"/>
    </source>
</evidence>
<comment type="caution">
    <text evidence="2">The sequence shown here is derived from an EMBL/GenBank/DDBJ whole genome shotgun (WGS) entry which is preliminary data.</text>
</comment>
<keyword evidence="1" id="KW-1133">Transmembrane helix</keyword>
<feature type="transmembrane region" description="Helical" evidence="1">
    <location>
        <begin position="90"/>
        <end position="109"/>
    </location>
</feature>
<feature type="transmembrane region" description="Helical" evidence="1">
    <location>
        <begin position="45"/>
        <end position="60"/>
    </location>
</feature>
<feature type="transmembrane region" description="Helical" evidence="1">
    <location>
        <begin position="233"/>
        <end position="253"/>
    </location>
</feature>
<feature type="transmembrane region" description="Helical" evidence="1">
    <location>
        <begin position="67"/>
        <end position="84"/>
    </location>
</feature>
<accession>A0A701UUI9</accession>
<dbReference type="PANTHER" id="PTHR37422">
    <property type="entry name" value="TEICHURONIC ACID BIOSYNTHESIS PROTEIN TUAE"/>
    <property type="match status" value="1"/>
</dbReference>
<keyword evidence="1" id="KW-0472">Membrane</keyword>
<evidence type="ECO:0000313" key="3">
    <source>
        <dbReference type="EMBL" id="HAE3250088.1"/>
    </source>
</evidence>
<proteinExistence type="predicted"/>
<evidence type="ECO:0000256" key="1">
    <source>
        <dbReference type="SAM" id="Phobius"/>
    </source>
</evidence>
<feature type="transmembrane region" description="Helical" evidence="1">
    <location>
        <begin position="7"/>
        <end position="25"/>
    </location>
</feature>
<feature type="transmembrane region" description="Helical" evidence="1">
    <location>
        <begin position="190"/>
        <end position="221"/>
    </location>
</feature>
<feature type="transmembrane region" description="Helical" evidence="1">
    <location>
        <begin position="351"/>
        <end position="384"/>
    </location>
</feature>
<reference evidence="2" key="2">
    <citation type="submission" date="2018-07" db="EMBL/GenBank/DDBJ databases">
        <authorList>
            <consortium name="NCBI Pathogen Detection Project"/>
        </authorList>
    </citation>
    <scope>NUCLEOTIDE SEQUENCE</scope>
    <source>
        <strain evidence="2">3749-68</strain>
        <strain evidence="3">5202-64</strain>
    </source>
</reference>
<dbReference type="AlphaFoldDB" id="A0A701UUI9"/>
<dbReference type="InterPro" id="IPR051533">
    <property type="entry name" value="WaaL-like"/>
</dbReference>
<feature type="transmembrane region" description="Helical" evidence="1">
    <location>
        <begin position="305"/>
        <end position="331"/>
    </location>
</feature>
<feature type="transmembrane region" description="Helical" evidence="1">
    <location>
        <begin position="121"/>
        <end position="140"/>
    </location>
</feature>
<feature type="transmembrane region" description="Helical" evidence="1">
    <location>
        <begin position="160"/>
        <end position="178"/>
    </location>
</feature>
<dbReference type="PANTHER" id="PTHR37422:SF13">
    <property type="entry name" value="LIPOPOLYSACCHARIDE BIOSYNTHESIS PROTEIN PA4999-RELATED"/>
    <property type="match status" value="1"/>
</dbReference>
<gene>
    <name evidence="2" type="ORF">G0B47_09565</name>
    <name evidence="3" type="ORF">GND67_001876</name>
</gene>
<reference evidence="2" key="1">
    <citation type="journal article" date="2018" name="Genome Biol.">
        <title>SKESA: strategic k-mer extension for scrupulous assemblies.</title>
        <authorList>
            <person name="Souvorov A."/>
            <person name="Agarwala R."/>
            <person name="Lipman D.J."/>
        </authorList>
    </citation>
    <scope>NUCLEOTIDE SEQUENCE</scope>
    <source>
        <strain evidence="2">3749-68</strain>
        <strain evidence="3">5202-64</strain>
    </source>
</reference>
<sequence length="397" mass="44999">MIIKKNKFVYSVLKVWLIVSSLYYLNAIFSGVDALKYNEDLTQKFIKYAICFIISFFILFNSKRVKFLGASLFFIILSVASVVIGNVVTVYATTMLIIATMVGFSQIILYFSNDMSKINMVLLWTGIIIGSISVLELTVFYDYMVSYWVSTGGVRSISSLLNPTNSGAYSAIIILIALGTNIRSKFKKTLFVLMPMITLISSGSRTAWLSLALTLLLTVLLNDKASIRLRKKILAIAGIGAICGVLYVAFYMSSISGIQSQYRGLDTYTASIRVENFITYMNSIDFDMLLPDFLDKNINLISDNFYLVLLNYFGIIGVYIVFFISILLFYYNMQTKDFDKNIDESISVWRVIFIYFLISGLSNSFINSFPVNQLFFISCGYYVYKYNLIKKNAGKQI</sequence>
<dbReference type="RefSeq" id="WP_000584444.1">
    <property type="nucleotide sequence ID" value="NZ_MXPJ01000014.1"/>
</dbReference>
<organism evidence="2">
    <name type="scientific">Salmonella enterica subsp. salamae serovar 48:d:z6</name>
    <dbReference type="NCBI Taxonomy" id="1151170"/>
    <lineage>
        <taxon>Bacteria</taxon>
        <taxon>Pseudomonadati</taxon>
        <taxon>Pseudomonadota</taxon>
        <taxon>Gammaproteobacteria</taxon>
        <taxon>Enterobacterales</taxon>
        <taxon>Enterobacteriaceae</taxon>
        <taxon>Salmonella</taxon>
    </lineage>
</organism>
<name>A0A701UUI9_SALER</name>
<dbReference type="EMBL" id="DAARNL010000007">
    <property type="protein sequence ID" value="HAE3250088.1"/>
    <property type="molecule type" value="Genomic_DNA"/>
</dbReference>
<keyword evidence="1" id="KW-0812">Transmembrane</keyword>
<protein>
    <submittedName>
        <fullName evidence="2">O-antigen polymerase</fullName>
    </submittedName>
</protein>